<keyword evidence="4" id="KW-1185">Reference proteome</keyword>
<dbReference type="InterPro" id="IPR007384">
    <property type="entry name" value="UCP006257"/>
</dbReference>
<evidence type="ECO:0000259" key="1">
    <source>
        <dbReference type="Pfam" id="PF04287"/>
    </source>
</evidence>
<evidence type="ECO:0000313" key="5">
    <source>
        <dbReference type="Proteomes" id="UP000254626"/>
    </source>
</evidence>
<organism evidence="3 5">
    <name type="scientific">Vibrio fluvialis</name>
    <dbReference type="NCBI Taxonomy" id="676"/>
    <lineage>
        <taxon>Bacteria</taxon>
        <taxon>Pseudomonadati</taxon>
        <taxon>Pseudomonadota</taxon>
        <taxon>Gammaproteobacteria</taxon>
        <taxon>Vibrionales</taxon>
        <taxon>Vibrionaceae</taxon>
        <taxon>Vibrio</taxon>
    </lineage>
</organism>
<reference evidence="4" key="1">
    <citation type="submission" date="2015-12" db="EMBL/GenBank/DDBJ databases">
        <title>FDA dAtabase for Regulatory Grade micrObial Sequences (FDA-ARGOS): Supporting development and validation of Infectious Disease Dx tests.</title>
        <authorList>
            <person name="Hoffmann M."/>
            <person name="Allard M."/>
            <person name="Evans P."/>
            <person name="Brown E."/>
            <person name="Tallon L.J."/>
            <person name="Sadzewicz L."/>
            <person name="Sengamalay N."/>
            <person name="Ott S."/>
            <person name="Godinez A."/>
            <person name="Nagaraj S."/>
            <person name="Vyas G."/>
            <person name="Aluvathingal J."/>
            <person name="Nadendla S."/>
            <person name="Geyer C."/>
            <person name="Sichtig H."/>
        </authorList>
    </citation>
    <scope>NUCLEOTIDE SEQUENCE [LARGE SCALE GENOMIC DNA]</scope>
    <source>
        <strain evidence="4">ATCC 33809</strain>
    </source>
</reference>
<dbReference type="PANTHER" id="PTHR39586">
    <property type="entry name" value="CYTOPLASMIC PROTEIN-RELATED"/>
    <property type="match status" value="1"/>
</dbReference>
<dbReference type="KEGG" id="vfl:AL536_16645"/>
<evidence type="ECO:0000313" key="3">
    <source>
        <dbReference type="EMBL" id="SUP26971.1"/>
    </source>
</evidence>
<dbReference type="Proteomes" id="UP000057088">
    <property type="component" value="Chromosome 2"/>
</dbReference>
<dbReference type="InterPro" id="IPR036814">
    <property type="entry name" value="YqcC-like_sf"/>
</dbReference>
<name>A0AAX2LUG7_VIBFL</name>
<dbReference type="GO" id="GO:0044010">
    <property type="term" value="P:single-species biofilm formation"/>
    <property type="evidence" value="ECO:0007669"/>
    <property type="project" value="TreeGrafter"/>
</dbReference>
<dbReference type="InterPro" id="IPR023376">
    <property type="entry name" value="YqcC-like_dom"/>
</dbReference>
<dbReference type="GeneID" id="29386165"/>
<reference evidence="3 5" key="3">
    <citation type="submission" date="2018-06" db="EMBL/GenBank/DDBJ databases">
        <authorList>
            <consortium name="Pathogen Informatics"/>
            <person name="Doyle S."/>
        </authorList>
    </citation>
    <scope>NUCLEOTIDE SEQUENCE [LARGE SCALE GENOMIC DNA]</scope>
    <source>
        <strain evidence="3 5">NCTC11327</strain>
    </source>
</reference>
<dbReference type="Gene3D" id="1.20.1440.40">
    <property type="entry name" value="YqcC-like"/>
    <property type="match status" value="1"/>
</dbReference>
<reference evidence="2" key="2">
    <citation type="submission" date="2018-01" db="EMBL/GenBank/DDBJ databases">
        <title>FDA dAtabase for Regulatory Grade micrObial Sequences (FDA-ARGOS): Supporting development and validation of Infectious Disease Dx tests.</title>
        <authorList>
            <person name="Hoffmann M."/>
            <person name="Allard M."/>
            <person name="Evans P."/>
            <person name="Brown E."/>
            <person name="Tallon L."/>
            <person name="Sadzewicz L."/>
            <person name="Sengamalay N."/>
            <person name="Ott S."/>
            <person name="Godinez A."/>
            <person name="Nagaraj S."/>
            <person name="Vyas G."/>
            <person name="Aluvathingal J."/>
            <person name="Nadendla S."/>
            <person name="Geyer C."/>
            <person name="Sichtig H."/>
        </authorList>
    </citation>
    <scope>NUCLEOTIDE SEQUENCE</scope>
    <source>
        <strain evidence="2">ATCC 33809</strain>
    </source>
</reference>
<dbReference type="Proteomes" id="UP000254626">
    <property type="component" value="Unassembled WGS sequence"/>
</dbReference>
<dbReference type="EMBL" id="UHIP01000001">
    <property type="protein sequence ID" value="SUP26971.1"/>
    <property type="molecule type" value="Genomic_DNA"/>
</dbReference>
<dbReference type="EMBL" id="CP014035">
    <property type="protein sequence ID" value="AMF95064.1"/>
    <property type="molecule type" value="Genomic_DNA"/>
</dbReference>
<dbReference type="PANTHER" id="PTHR39586:SF1">
    <property type="entry name" value="CYTOPLASMIC PROTEIN"/>
    <property type="match status" value="1"/>
</dbReference>
<gene>
    <name evidence="3" type="primary">yqcC</name>
    <name evidence="2" type="ORF">AL536_16645</name>
    <name evidence="3" type="ORF">NCTC11327_02082</name>
</gene>
<feature type="domain" description="YqcC-like" evidence="1">
    <location>
        <begin position="8"/>
        <end position="100"/>
    </location>
</feature>
<dbReference type="RefSeq" id="WP_061056771.1">
    <property type="nucleotide sequence ID" value="NZ_CABLBX010000011.1"/>
</dbReference>
<dbReference type="AlphaFoldDB" id="A0AAX2LUG7"/>
<evidence type="ECO:0000313" key="4">
    <source>
        <dbReference type="Proteomes" id="UP000057088"/>
    </source>
</evidence>
<protein>
    <submittedName>
        <fullName evidence="3">Amelogenin</fullName>
    </submittedName>
    <submittedName>
        <fullName evidence="2">Pseudouridine synthase</fullName>
    </submittedName>
</protein>
<dbReference type="PIRSF" id="PIRSF006257">
    <property type="entry name" value="UCP006257"/>
    <property type="match status" value="1"/>
</dbReference>
<proteinExistence type="predicted"/>
<dbReference type="SUPFAM" id="SSF158452">
    <property type="entry name" value="YqcC-like"/>
    <property type="match status" value="1"/>
</dbReference>
<accession>A0AAX2LUG7</accession>
<sequence>MTAATLFVLLQQLEDELRQSGVWQTAAPAEHALQSTQPFALDTLEPHEWLQWIFLPRMQQMIEQQMTLPSGFLLSPYFEEVWKEREEFATVMLVLNRIDKVCQ</sequence>
<dbReference type="Pfam" id="PF04287">
    <property type="entry name" value="DUF446"/>
    <property type="match status" value="1"/>
</dbReference>
<evidence type="ECO:0000313" key="2">
    <source>
        <dbReference type="EMBL" id="AMF95064.1"/>
    </source>
</evidence>